<dbReference type="Proteomes" id="UP000295793">
    <property type="component" value="Unassembled WGS sequence"/>
</dbReference>
<gene>
    <name evidence="5" type="ORF">BCF53_101300</name>
</gene>
<accession>A0A4R3IDX8</accession>
<dbReference type="FunFam" id="3.30.70.270:FF:000001">
    <property type="entry name" value="Diguanylate cyclase domain protein"/>
    <property type="match status" value="1"/>
</dbReference>
<evidence type="ECO:0000313" key="6">
    <source>
        <dbReference type="Proteomes" id="UP000295793"/>
    </source>
</evidence>
<dbReference type="Pfam" id="PF00990">
    <property type="entry name" value="GGDEF"/>
    <property type="match status" value="1"/>
</dbReference>
<dbReference type="InterPro" id="IPR043128">
    <property type="entry name" value="Rev_trsase/Diguanyl_cyclase"/>
</dbReference>
<dbReference type="GO" id="GO:0052621">
    <property type="term" value="F:diguanylate cyclase activity"/>
    <property type="evidence" value="ECO:0007669"/>
    <property type="project" value="UniProtKB-EC"/>
</dbReference>
<dbReference type="SUPFAM" id="SSF55073">
    <property type="entry name" value="Nucleotide cyclase"/>
    <property type="match status" value="1"/>
</dbReference>
<feature type="domain" description="GGDEF" evidence="4">
    <location>
        <begin position="129"/>
        <end position="298"/>
    </location>
</feature>
<dbReference type="CDD" id="cd01949">
    <property type="entry name" value="GGDEF"/>
    <property type="match status" value="1"/>
</dbReference>
<evidence type="ECO:0000256" key="1">
    <source>
        <dbReference type="ARBA" id="ARBA00001946"/>
    </source>
</evidence>
<evidence type="ECO:0000256" key="2">
    <source>
        <dbReference type="ARBA" id="ARBA00012528"/>
    </source>
</evidence>
<dbReference type="PANTHER" id="PTHR45138">
    <property type="entry name" value="REGULATORY COMPONENTS OF SENSORY TRANSDUCTION SYSTEM"/>
    <property type="match status" value="1"/>
</dbReference>
<dbReference type="InterPro" id="IPR050469">
    <property type="entry name" value="Diguanylate_Cyclase"/>
</dbReference>
<dbReference type="InterPro" id="IPR029787">
    <property type="entry name" value="Nucleotide_cyclase"/>
</dbReference>
<dbReference type="SMART" id="SM00267">
    <property type="entry name" value="GGDEF"/>
    <property type="match status" value="1"/>
</dbReference>
<protein>
    <recommendedName>
        <fullName evidence="2">diguanylate cyclase</fullName>
        <ecNumber evidence="2">2.7.7.65</ecNumber>
    </recommendedName>
</protein>
<evidence type="ECO:0000313" key="5">
    <source>
        <dbReference type="EMBL" id="TCS43957.1"/>
    </source>
</evidence>
<organism evidence="5 6">
    <name type="scientific">Reinekea marinisedimentorum</name>
    <dbReference type="NCBI Taxonomy" id="230495"/>
    <lineage>
        <taxon>Bacteria</taxon>
        <taxon>Pseudomonadati</taxon>
        <taxon>Pseudomonadota</taxon>
        <taxon>Gammaproteobacteria</taxon>
        <taxon>Oceanospirillales</taxon>
        <taxon>Saccharospirillaceae</taxon>
        <taxon>Reinekea</taxon>
    </lineage>
</organism>
<evidence type="ECO:0000256" key="3">
    <source>
        <dbReference type="ARBA" id="ARBA00034247"/>
    </source>
</evidence>
<keyword evidence="6" id="KW-1185">Reference proteome</keyword>
<dbReference type="EC" id="2.7.7.65" evidence="2"/>
<reference evidence="5 6" key="1">
    <citation type="submission" date="2019-03" db="EMBL/GenBank/DDBJ databases">
        <title>Genomic Encyclopedia of Archaeal and Bacterial Type Strains, Phase II (KMG-II): from individual species to whole genera.</title>
        <authorList>
            <person name="Goeker M."/>
        </authorList>
    </citation>
    <scope>NUCLEOTIDE SEQUENCE [LARGE SCALE GENOMIC DNA]</scope>
    <source>
        <strain evidence="5 6">DSM 15388</strain>
    </source>
</reference>
<sequence>MNASDTRTASNMLTNGIVVGRNTAVLRINEQQQAIASNPQALKWLGNEKSPRLELNDSWLAEQEVFLCDRQYRSLSVKKLISQNLDDPYVGINSQAGTRWVQVQRSSAADETGDQLLILTDVSDLVNEIIGLQQKAEDADTQDYTTGLYNRRYAIQRLDQMHQFAKRYQSAFALAMIDIDHFKRLNDTFGHTFGDEVLSRLARLIKNNFRETDLCARYGGEEFLVLMPETNAHDAIHTLDRLRQQVSELKWQEMQRPVTISAGVVEWEPNKSLEQLIFLSDQRLLTAKNAGRNQVCGNLA</sequence>
<dbReference type="Gene3D" id="3.30.70.270">
    <property type="match status" value="1"/>
</dbReference>
<dbReference type="AlphaFoldDB" id="A0A4R3IDX8"/>
<evidence type="ECO:0000259" key="4">
    <source>
        <dbReference type="SMART" id="SM00267"/>
    </source>
</evidence>
<comment type="caution">
    <text evidence="5">The sequence shown here is derived from an EMBL/GenBank/DDBJ whole genome shotgun (WGS) entry which is preliminary data.</text>
</comment>
<comment type="cofactor">
    <cofactor evidence="1">
        <name>Mg(2+)</name>
        <dbReference type="ChEBI" id="CHEBI:18420"/>
    </cofactor>
</comment>
<dbReference type="RefSeq" id="WP_132699156.1">
    <property type="nucleotide sequence ID" value="NZ_SLZR01000001.1"/>
</dbReference>
<dbReference type="PANTHER" id="PTHR45138:SF9">
    <property type="entry name" value="DIGUANYLATE CYCLASE DGCM-RELATED"/>
    <property type="match status" value="1"/>
</dbReference>
<dbReference type="NCBIfam" id="TIGR00254">
    <property type="entry name" value="GGDEF"/>
    <property type="match status" value="1"/>
</dbReference>
<proteinExistence type="predicted"/>
<dbReference type="InterPro" id="IPR000160">
    <property type="entry name" value="GGDEF_dom"/>
</dbReference>
<dbReference type="EMBL" id="SLZR01000001">
    <property type="protein sequence ID" value="TCS43957.1"/>
    <property type="molecule type" value="Genomic_DNA"/>
</dbReference>
<comment type="catalytic activity">
    <reaction evidence="3">
        <text>2 GTP = 3',3'-c-di-GMP + 2 diphosphate</text>
        <dbReference type="Rhea" id="RHEA:24898"/>
        <dbReference type="ChEBI" id="CHEBI:33019"/>
        <dbReference type="ChEBI" id="CHEBI:37565"/>
        <dbReference type="ChEBI" id="CHEBI:58805"/>
        <dbReference type="EC" id="2.7.7.65"/>
    </reaction>
</comment>
<dbReference type="OrthoDB" id="9812260at2"/>
<name>A0A4R3IDX8_9GAMM</name>